<feature type="compositionally biased region" description="Basic and acidic residues" evidence="2">
    <location>
        <begin position="341"/>
        <end position="359"/>
    </location>
</feature>
<feature type="compositionally biased region" description="Polar residues" evidence="2">
    <location>
        <begin position="390"/>
        <end position="402"/>
    </location>
</feature>
<feature type="compositionally biased region" description="Low complexity" evidence="2">
    <location>
        <begin position="239"/>
        <end position="251"/>
    </location>
</feature>
<dbReference type="OrthoDB" id="10256089at2759"/>
<evidence type="ECO:0000313" key="6">
    <source>
        <dbReference type="Proteomes" id="UP000094527"/>
    </source>
</evidence>
<dbReference type="CDD" id="cd13241">
    <property type="entry name" value="PH2_Kalirin_Trio_p63RhoGEF"/>
    <property type="match status" value="1"/>
</dbReference>
<evidence type="ECO:0000313" key="5">
    <source>
        <dbReference type="EMBL" id="ODN05158.1"/>
    </source>
</evidence>
<feature type="domain" description="DH" evidence="4">
    <location>
        <begin position="437"/>
        <end position="597"/>
    </location>
</feature>
<dbReference type="SMART" id="SM00233">
    <property type="entry name" value="PH"/>
    <property type="match status" value="1"/>
</dbReference>
<accession>A0A1D2NIQ5</accession>
<dbReference type="PROSITE" id="PS00741">
    <property type="entry name" value="DH_1"/>
    <property type="match status" value="1"/>
</dbReference>
<dbReference type="AlphaFoldDB" id="A0A1D2NIQ5"/>
<feature type="domain" description="PH" evidence="3">
    <location>
        <begin position="609"/>
        <end position="725"/>
    </location>
</feature>
<dbReference type="PANTHER" id="PTHR22826">
    <property type="entry name" value="RHO GUANINE EXCHANGE FACTOR-RELATED"/>
    <property type="match status" value="1"/>
</dbReference>
<dbReference type="GO" id="GO:0019898">
    <property type="term" value="C:extrinsic component of membrane"/>
    <property type="evidence" value="ECO:0007669"/>
    <property type="project" value="TreeGrafter"/>
</dbReference>
<dbReference type="Gene3D" id="2.30.29.30">
    <property type="entry name" value="Pleckstrin-homology domain (PH domain)/Phosphotyrosine-binding domain (PTB)"/>
    <property type="match status" value="1"/>
</dbReference>
<dbReference type="PROSITE" id="PS50010">
    <property type="entry name" value="DH_2"/>
    <property type="match status" value="1"/>
</dbReference>
<dbReference type="GO" id="GO:0005085">
    <property type="term" value="F:guanyl-nucleotide exchange factor activity"/>
    <property type="evidence" value="ECO:0007669"/>
    <property type="project" value="UniProtKB-KW"/>
</dbReference>
<sequence length="749" mass="81526">MGMFLGPLRKKSKGFSDDKEKRKKCKEKKNCTANKNLGENKLNWDDETVVVVVEDGGGTRTEANCNKGKEENGCMKPILRSALGNKRKKNDGSSGSGHGIFRDLVVNGEESLNVTVVGRCESWSAGTKLPGNLHSLQSGKVYQDKNKLGASSGGLIDDEHPFLDRAHSAAAVFFGSSNSKSIKSTSVSPAHSSSNCGAKTLCSSSPKTPIFANDVNRHLYTTLVGVLASKSPHSHDADSGSSSGYGSCSCSKLPPTSPTAVTSGTTSDMGNRPSGQSEEEALGAIRPSRSCSGDVGLSDHGAAPPVIPAQTGEDAEDEVELPPPMKPISQQLLEATANAKTTEESQTKREQHENVERLNELSLNEPSSTSKVLSSPDFPGPSSSGVSENCVKTGNGSVTSGDMGTIGEAGGSSLTDATGGAAESPVAENETALAIKKRTYVIRELVETEQDYVRDLREIVVGYMAIMRDPNSEIPMPEDLRGGLERCVEHPEEIGLLFSKHSRRLHMYVVYCQNKPMSEFIVSEHIDTYFEEIRLKLGHKLTLCDLLIKPVQRIMKYQLLIKDILKYTERIGNKDEIESLKKACDVMHVVPKEANDMMNVGRLQGFDGKITAQGKLLLYGPLLCSEGTSALNFKGKELQVFFFEQSIILSESVGKKTQFSNPVYIYKGHIQVNKMSLTETVDDGDPCKFILRSTDPKKPNLSFVCQTSSKESRDEWIGQLQQILQTQKDFLKAIQSPIKYQKNKLTKEV</sequence>
<gene>
    <name evidence="5" type="ORF">Ocin01_01532</name>
</gene>
<evidence type="ECO:0000259" key="3">
    <source>
        <dbReference type="PROSITE" id="PS50003"/>
    </source>
</evidence>
<dbReference type="STRING" id="48709.A0A1D2NIQ5"/>
<keyword evidence="6" id="KW-1185">Reference proteome</keyword>
<dbReference type="InterPro" id="IPR051336">
    <property type="entry name" value="RhoGEF_Guanine_NuclExch_SF"/>
</dbReference>
<evidence type="ECO:0000256" key="1">
    <source>
        <dbReference type="ARBA" id="ARBA00022658"/>
    </source>
</evidence>
<dbReference type="GO" id="GO:0005737">
    <property type="term" value="C:cytoplasm"/>
    <property type="evidence" value="ECO:0007669"/>
    <property type="project" value="TreeGrafter"/>
</dbReference>
<comment type="caution">
    <text evidence="5">The sequence shown here is derived from an EMBL/GenBank/DDBJ whole genome shotgun (WGS) entry which is preliminary data.</text>
</comment>
<dbReference type="SUPFAM" id="SSF50729">
    <property type="entry name" value="PH domain-like"/>
    <property type="match status" value="1"/>
</dbReference>
<feature type="compositionally biased region" description="Polar residues" evidence="2">
    <location>
        <begin position="258"/>
        <end position="276"/>
    </location>
</feature>
<dbReference type="Gene3D" id="1.20.900.10">
    <property type="entry name" value="Dbl homology (DH) domain"/>
    <property type="match status" value="1"/>
</dbReference>
<feature type="region of interest" description="Disordered" evidence="2">
    <location>
        <begin position="1"/>
        <end position="22"/>
    </location>
</feature>
<feature type="region of interest" description="Disordered" evidence="2">
    <location>
        <begin position="231"/>
        <end position="324"/>
    </location>
</feature>
<dbReference type="InterPro" id="IPR000219">
    <property type="entry name" value="DH_dom"/>
</dbReference>
<dbReference type="InterPro" id="IPR001849">
    <property type="entry name" value="PH_domain"/>
</dbReference>
<dbReference type="SMART" id="SM00325">
    <property type="entry name" value="RhoGEF"/>
    <property type="match status" value="1"/>
</dbReference>
<evidence type="ECO:0000259" key="4">
    <source>
        <dbReference type="PROSITE" id="PS50010"/>
    </source>
</evidence>
<organism evidence="5 6">
    <name type="scientific">Orchesella cincta</name>
    <name type="common">Springtail</name>
    <name type="synonym">Podura cincta</name>
    <dbReference type="NCBI Taxonomy" id="48709"/>
    <lineage>
        <taxon>Eukaryota</taxon>
        <taxon>Metazoa</taxon>
        <taxon>Ecdysozoa</taxon>
        <taxon>Arthropoda</taxon>
        <taxon>Hexapoda</taxon>
        <taxon>Collembola</taxon>
        <taxon>Entomobryomorpha</taxon>
        <taxon>Entomobryoidea</taxon>
        <taxon>Orchesellidae</taxon>
        <taxon>Orchesellinae</taxon>
        <taxon>Orchesella</taxon>
    </lineage>
</organism>
<proteinExistence type="predicted"/>
<dbReference type="CDD" id="cd00160">
    <property type="entry name" value="RhoGEF"/>
    <property type="match status" value="1"/>
</dbReference>
<feature type="compositionally biased region" description="Low complexity" evidence="2">
    <location>
        <begin position="374"/>
        <end position="387"/>
    </location>
</feature>
<dbReference type="InterPro" id="IPR011993">
    <property type="entry name" value="PH-like_dom_sf"/>
</dbReference>
<protein>
    <submittedName>
        <fullName evidence="5">Triple functional domain protein</fullName>
    </submittedName>
</protein>
<reference evidence="5 6" key="1">
    <citation type="journal article" date="2016" name="Genome Biol. Evol.">
        <title>Gene Family Evolution Reflects Adaptation to Soil Environmental Stressors in the Genome of the Collembolan Orchesella cincta.</title>
        <authorList>
            <person name="Faddeeva-Vakhrusheva A."/>
            <person name="Derks M.F."/>
            <person name="Anvar S.Y."/>
            <person name="Agamennone V."/>
            <person name="Suring W."/>
            <person name="Smit S."/>
            <person name="van Straalen N.M."/>
            <person name="Roelofs D."/>
        </authorList>
    </citation>
    <scope>NUCLEOTIDE SEQUENCE [LARGE SCALE GENOMIC DNA]</scope>
    <source>
        <tissue evidence="5">Mixed pool</tissue>
    </source>
</reference>
<dbReference type="InterPro" id="IPR001331">
    <property type="entry name" value="GDS_CDC24_CS"/>
</dbReference>
<dbReference type="Proteomes" id="UP000094527">
    <property type="component" value="Unassembled WGS sequence"/>
</dbReference>
<dbReference type="Pfam" id="PF00621">
    <property type="entry name" value="RhoGEF"/>
    <property type="match status" value="1"/>
</dbReference>
<dbReference type="InterPro" id="IPR055251">
    <property type="entry name" value="SOS1_NGEF_PH"/>
</dbReference>
<keyword evidence="1" id="KW-0344">Guanine-nucleotide releasing factor</keyword>
<evidence type="ECO:0000256" key="2">
    <source>
        <dbReference type="SAM" id="MobiDB-lite"/>
    </source>
</evidence>
<dbReference type="Pfam" id="PF22697">
    <property type="entry name" value="SOS1_NGEF_PH"/>
    <property type="match status" value="1"/>
</dbReference>
<dbReference type="EMBL" id="LJIJ01000029">
    <property type="protein sequence ID" value="ODN05158.1"/>
    <property type="molecule type" value="Genomic_DNA"/>
</dbReference>
<name>A0A1D2NIQ5_ORCCI</name>
<dbReference type="GO" id="GO:0035556">
    <property type="term" value="P:intracellular signal transduction"/>
    <property type="evidence" value="ECO:0007669"/>
    <property type="project" value="InterPro"/>
</dbReference>
<feature type="compositionally biased region" description="Polar residues" evidence="2">
    <location>
        <begin position="361"/>
        <end position="373"/>
    </location>
</feature>
<feature type="region of interest" description="Disordered" evidence="2">
    <location>
        <begin position="337"/>
        <end position="427"/>
    </location>
</feature>
<dbReference type="InterPro" id="IPR035899">
    <property type="entry name" value="DBL_dom_sf"/>
</dbReference>
<dbReference type="SUPFAM" id="SSF48065">
    <property type="entry name" value="DBL homology domain (DH-domain)"/>
    <property type="match status" value="1"/>
</dbReference>
<dbReference type="PROSITE" id="PS50003">
    <property type="entry name" value="PH_DOMAIN"/>
    <property type="match status" value="1"/>
</dbReference>
<dbReference type="PANTHER" id="PTHR22826:SF106">
    <property type="entry name" value="TRIO, ISOFORM A"/>
    <property type="match status" value="1"/>
</dbReference>